<evidence type="ECO:0000256" key="2">
    <source>
        <dbReference type="ARBA" id="ARBA00010139"/>
    </source>
</evidence>
<reference evidence="6" key="1">
    <citation type="journal article" date="2023" name="IMA Fungus">
        <title>Comparative genomic study of the Penicillium genus elucidates a diverse pangenome and 15 lateral gene transfer events.</title>
        <authorList>
            <person name="Petersen C."/>
            <person name="Sorensen T."/>
            <person name="Nielsen M.R."/>
            <person name="Sondergaard T.E."/>
            <person name="Sorensen J.L."/>
            <person name="Fitzpatrick D.A."/>
            <person name="Frisvad J.C."/>
            <person name="Nielsen K.L."/>
        </authorList>
    </citation>
    <scope>NUCLEOTIDE SEQUENCE</scope>
    <source>
        <strain evidence="6">IBT 17514</strain>
    </source>
</reference>
<reference evidence="6" key="2">
    <citation type="submission" date="2023-01" db="EMBL/GenBank/DDBJ databases">
        <authorList>
            <person name="Petersen C."/>
        </authorList>
    </citation>
    <scope>NUCLEOTIDE SEQUENCE</scope>
    <source>
        <strain evidence="6">IBT 17514</strain>
    </source>
</reference>
<comment type="similarity">
    <text evidence="2">Belongs to the FAD-binding monooxygenase family.</text>
</comment>
<dbReference type="InterPro" id="IPR051209">
    <property type="entry name" value="FAD-bind_Monooxygenase_sf"/>
</dbReference>
<evidence type="ECO:0000313" key="7">
    <source>
        <dbReference type="Proteomes" id="UP001215712"/>
    </source>
</evidence>
<gene>
    <name evidence="6" type="ORF">N7493_001662</name>
</gene>
<evidence type="ECO:0000256" key="4">
    <source>
        <dbReference type="ARBA" id="ARBA00022827"/>
    </source>
</evidence>
<comment type="cofactor">
    <cofactor evidence="1">
        <name>FAD</name>
        <dbReference type="ChEBI" id="CHEBI:57692"/>
    </cofactor>
</comment>
<dbReference type="Pfam" id="PF00743">
    <property type="entry name" value="FMO-like"/>
    <property type="match status" value="1"/>
</dbReference>
<comment type="caution">
    <text evidence="6">The sequence shown here is derived from an EMBL/GenBank/DDBJ whole genome shotgun (WGS) entry which is preliminary data.</text>
</comment>
<dbReference type="Gene3D" id="3.50.50.60">
    <property type="entry name" value="FAD/NAD(P)-binding domain"/>
    <property type="match status" value="3"/>
</dbReference>
<keyword evidence="5" id="KW-0560">Oxidoreductase</keyword>
<dbReference type="EMBL" id="JAQJAN010000002">
    <property type="protein sequence ID" value="KAJ5738507.1"/>
    <property type="molecule type" value="Genomic_DNA"/>
</dbReference>
<accession>A0AAD6HV70</accession>
<dbReference type="GO" id="GO:0004499">
    <property type="term" value="F:N,N-dimethylaniline monooxygenase activity"/>
    <property type="evidence" value="ECO:0007669"/>
    <property type="project" value="InterPro"/>
</dbReference>
<evidence type="ECO:0000256" key="1">
    <source>
        <dbReference type="ARBA" id="ARBA00001974"/>
    </source>
</evidence>
<dbReference type="PRINTS" id="PR00419">
    <property type="entry name" value="ADXRDTASE"/>
</dbReference>
<name>A0AAD6HV70_9EURO</name>
<keyword evidence="4" id="KW-0274">FAD</keyword>
<dbReference type="Proteomes" id="UP001215712">
    <property type="component" value="Unassembled WGS sequence"/>
</dbReference>
<evidence type="ECO:0000256" key="5">
    <source>
        <dbReference type="ARBA" id="ARBA00023002"/>
    </source>
</evidence>
<dbReference type="InterPro" id="IPR036188">
    <property type="entry name" value="FAD/NAD-bd_sf"/>
</dbReference>
<dbReference type="GO" id="GO:0050660">
    <property type="term" value="F:flavin adenine dinucleotide binding"/>
    <property type="evidence" value="ECO:0007669"/>
    <property type="project" value="InterPro"/>
</dbReference>
<protein>
    <submittedName>
        <fullName evidence="6">Uncharacterized protein</fullName>
    </submittedName>
</protein>
<evidence type="ECO:0000313" key="6">
    <source>
        <dbReference type="EMBL" id="KAJ5738507.1"/>
    </source>
</evidence>
<organism evidence="6 7">
    <name type="scientific">Penicillium malachiteum</name>
    <dbReference type="NCBI Taxonomy" id="1324776"/>
    <lineage>
        <taxon>Eukaryota</taxon>
        <taxon>Fungi</taxon>
        <taxon>Dikarya</taxon>
        <taxon>Ascomycota</taxon>
        <taxon>Pezizomycotina</taxon>
        <taxon>Eurotiomycetes</taxon>
        <taxon>Eurotiomycetidae</taxon>
        <taxon>Eurotiales</taxon>
        <taxon>Aspergillaceae</taxon>
        <taxon>Penicillium</taxon>
    </lineage>
</organism>
<keyword evidence="7" id="KW-1185">Reference proteome</keyword>
<dbReference type="GO" id="GO:0050661">
    <property type="term" value="F:NADP binding"/>
    <property type="evidence" value="ECO:0007669"/>
    <property type="project" value="InterPro"/>
</dbReference>
<dbReference type="AlphaFoldDB" id="A0AAD6HV70"/>
<dbReference type="PANTHER" id="PTHR42877:SF12">
    <property type="entry name" value="MONOOXYGENASE"/>
    <property type="match status" value="1"/>
</dbReference>
<evidence type="ECO:0000256" key="3">
    <source>
        <dbReference type="ARBA" id="ARBA00022630"/>
    </source>
</evidence>
<dbReference type="InterPro" id="IPR020946">
    <property type="entry name" value="Flavin_mOase-like"/>
</dbReference>
<dbReference type="PANTHER" id="PTHR42877">
    <property type="entry name" value="L-ORNITHINE N(5)-MONOOXYGENASE-RELATED"/>
    <property type="match status" value="1"/>
</dbReference>
<proteinExistence type="inferred from homology"/>
<keyword evidence="3" id="KW-0285">Flavoprotein</keyword>
<dbReference type="SUPFAM" id="SSF51905">
    <property type="entry name" value="FAD/NAD(P)-binding domain"/>
    <property type="match status" value="1"/>
</dbReference>
<sequence>MAFLTLLQSNLWVPQRRLRVVMIGGGASGLNVAHHMNLHMENYELQIYEKNYDIGGTWFENSYFTSAEILTYFKGVATKYDLYKNIQLNHQVTAAAWDENQGIWNVEVKNLNTGSVIQDWGHVLINGCGVLNNWKRPEIPGLHSFAGDLIHSAAWPDSQDLTGKAVAVLGCGSSGVQIVPTIQPRSKRSLLSFGRRRGSQPGLPNALRVQEEKTSHALLPDFAVGCRRPTPGNGYLEALTKPNVHVVTDHISHVVPEGIVLVTGETVHINTFICPTGFDLSFAPRFSVVGRHGRDLAEEWKKKPRAYLSVAAPDFPNYFNKYATHSYLHRSLIQVCGIKAVSPLASAVDEFDTHINEFMKRTAWTTPCRSWFKNGTVDGPIVALHPGSRIHWFHMLADIRFEDWEFTYLTRNRFQYLGNGFSTMEEPGKDTTRYFDQPQDGYRSF</sequence>